<sequence>MTTSWTYRPLRFFAITFLITWITWFTAAWYSTHGGTETTVGSWMGLGLLGPLITALILIFTSRSRPLRRDFNNKLVNPKLIKPAYVPFILLFMPAVIIISIFVSLPLGESIDQLGLTAEFNITEGSAVLNWIIPFLAPALEELGWSGYGIDSLRSRFRVLHSTLLFGALWAVWHLPLFFVQDYYHYNLLQENIVFAINFFISVIPLTIITNWLYYKNNRSMIAAIVFHAVVVVCSEAFLITNFTKCVVTVVLAIIAVWIIAKDKALFLDSGTGQQLSPLTRSA</sequence>
<dbReference type="Pfam" id="PF02517">
    <property type="entry name" value="Rce1-like"/>
    <property type="match status" value="1"/>
</dbReference>
<protein>
    <submittedName>
        <fullName evidence="3">CPBP family intramembrane metalloprotease</fullName>
    </submittedName>
</protein>
<keyword evidence="1" id="KW-0812">Transmembrane</keyword>
<reference evidence="3 4" key="1">
    <citation type="submission" date="2020-09" db="EMBL/GenBank/DDBJ databases">
        <title>Paenibacillus sp. strain PR3 16S rRNA gene Genome sequencing and assembly.</title>
        <authorList>
            <person name="Kim J."/>
        </authorList>
    </citation>
    <scope>NUCLEOTIDE SEQUENCE [LARGE SCALE GENOMIC DNA]</scope>
    <source>
        <strain evidence="3 4">PR3</strain>
    </source>
</reference>
<feature type="transmembrane region" description="Helical" evidence="1">
    <location>
        <begin position="157"/>
        <end position="173"/>
    </location>
</feature>
<dbReference type="GO" id="GO:0008237">
    <property type="term" value="F:metallopeptidase activity"/>
    <property type="evidence" value="ECO:0007669"/>
    <property type="project" value="UniProtKB-KW"/>
</dbReference>
<keyword evidence="3" id="KW-0378">Hydrolase</keyword>
<feature type="transmembrane region" description="Helical" evidence="1">
    <location>
        <begin position="43"/>
        <end position="63"/>
    </location>
</feature>
<dbReference type="InterPro" id="IPR003675">
    <property type="entry name" value="Rce1/LyrA-like_dom"/>
</dbReference>
<feature type="transmembrane region" description="Helical" evidence="1">
    <location>
        <begin position="12"/>
        <end position="31"/>
    </location>
</feature>
<feature type="transmembrane region" description="Helical" evidence="1">
    <location>
        <begin position="193"/>
        <end position="214"/>
    </location>
</feature>
<dbReference type="InterPro" id="IPR042150">
    <property type="entry name" value="MmRce1-like"/>
</dbReference>
<keyword evidence="3" id="KW-0482">Metalloprotease</keyword>
<proteinExistence type="predicted"/>
<feature type="domain" description="CAAX prenyl protease 2/Lysostaphin resistance protein A-like" evidence="2">
    <location>
        <begin position="128"/>
        <end position="231"/>
    </location>
</feature>
<dbReference type="EMBL" id="JACXZA010000004">
    <property type="protein sequence ID" value="MBD3920516.1"/>
    <property type="molecule type" value="Genomic_DNA"/>
</dbReference>
<evidence type="ECO:0000256" key="1">
    <source>
        <dbReference type="SAM" id="Phobius"/>
    </source>
</evidence>
<feature type="transmembrane region" description="Helical" evidence="1">
    <location>
        <begin position="127"/>
        <end position="145"/>
    </location>
</feature>
<evidence type="ECO:0000259" key="2">
    <source>
        <dbReference type="Pfam" id="PF02517"/>
    </source>
</evidence>
<dbReference type="Proteomes" id="UP000609346">
    <property type="component" value="Unassembled WGS sequence"/>
</dbReference>
<feature type="transmembrane region" description="Helical" evidence="1">
    <location>
        <begin position="84"/>
        <end position="107"/>
    </location>
</feature>
<keyword evidence="1" id="KW-1133">Transmembrane helix</keyword>
<name>A0ABR8MX20_9BACL</name>
<keyword evidence="4" id="KW-1185">Reference proteome</keyword>
<evidence type="ECO:0000313" key="4">
    <source>
        <dbReference type="Proteomes" id="UP000609346"/>
    </source>
</evidence>
<organism evidence="3 4">
    <name type="scientific">Paenibacillus terricola</name>
    <dbReference type="NCBI Taxonomy" id="2763503"/>
    <lineage>
        <taxon>Bacteria</taxon>
        <taxon>Bacillati</taxon>
        <taxon>Bacillota</taxon>
        <taxon>Bacilli</taxon>
        <taxon>Bacillales</taxon>
        <taxon>Paenibacillaceae</taxon>
        <taxon>Paenibacillus</taxon>
    </lineage>
</organism>
<evidence type="ECO:0000313" key="3">
    <source>
        <dbReference type="EMBL" id="MBD3920516.1"/>
    </source>
</evidence>
<dbReference type="PANTHER" id="PTHR35797">
    <property type="entry name" value="PROTEASE-RELATED"/>
    <property type="match status" value="1"/>
</dbReference>
<feature type="transmembrane region" description="Helical" evidence="1">
    <location>
        <begin position="246"/>
        <end position="261"/>
    </location>
</feature>
<keyword evidence="1" id="KW-0472">Membrane</keyword>
<gene>
    <name evidence="3" type="ORF">H8B09_17265</name>
</gene>
<comment type="caution">
    <text evidence="3">The sequence shown here is derived from an EMBL/GenBank/DDBJ whole genome shotgun (WGS) entry which is preliminary data.</text>
</comment>
<keyword evidence="3" id="KW-0645">Protease</keyword>
<accession>A0ABR8MX20</accession>
<dbReference type="RefSeq" id="WP_191204811.1">
    <property type="nucleotide sequence ID" value="NZ_JACXZA010000004.1"/>
</dbReference>
<dbReference type="PANTHER" id="PTHR35797:SF1">
    <property type="entry name" value="PROTEASE"/>
    <property type="match status" value="1"/>
</dbReference>